<name>A0A7C2B6Y6_THERO</name>
<accession>A0A7C2B6Y6</accession>
<organism evidence="7">
    <name type="scientific">Thermomicrobium roseum</name>
    <dbReference type="NCBI Taxonomy" id="500"/>
    <lineage>
        <taxon>Bacteria</taxon>
        <taxon>Pseudomonadati</taxon>
        <taxon>Thermomicrobiota</taxon>
        <taxon>Thermomicrobia</taxon>
        <taxon>Thermomicrobiales</taxon>
        <taxon>Thermomicrobiaceae</taxon>
        <taxon>Thermomicrobium</taxon>
    </lineage>
</organism>
<evidence type="ECO:0000256" key="5">
    <source>
        <dbReference type="ARBA" id="ARBA00023136"/>
    </source>
</evidence>
<gene>
    <name evidence="7" type="ORF">ENP47_09430</name>
</gene>
<dbReference type="GO" id="GO:0016746">
    <property type="term" value="F:acyltransferase activity"/>
    <property type="evidence" value="ECO:0007669"/>
    <property type="project" value="UniProtKB-KW"/>
</dbReference>
<reference evidence="7" key="1">
    <citation type="journal article" date="2020" name="mSystems">
        <title>Genome- and Community-Level Interaction Insights into Carbon Utilization and Element Cycling Functions of Hydrothermarchaeota in Hydrothermal Sediment.</title>
        <authorList>
            <person name="Zhou Z."/>
            <person name="Liu Y."/>
            <person name="Xu W."/>
            <person name="Pan J."/>
            <person name="Luo Z.H."/>
            <person name="Li M."/>
        </authorList>
    </citation>
    <scope>NUCLEOTIDE SEQUENCE [LARGE SCALE GENOMIC DNA]</scope>
    <source>
        <strain evidence="7">SpSt-222</strain>
    </source>
</reference>
<keyword evidence="6" id="KW-0012">Acyltransferase</keyword>
<keyword evidence="4" id="KW-0808">Transferase</keyword>
<evidence type="ECO:0000256" key="4">
    <source>
        <dbReference type="ARBA" id="ARBA00022679"/>
    </source>
</evidence>
<comment type="caution">
    <text evidence="7">The sequence shown here is derived from an EMBL/GenBank/DDBJ whole genome shotgun (WGS) entry which is preliminary data.</text>
</comment>
<evidence type="ECO:0000313" key="7">
    <source>
        <dbReference type="EMBL" id="HEF65803.1"/>
    </source>
</evidence>
<evidence type="ECO:0000256" key="1">
    <source>
        <dbReference type="ARBA" id="ARBA00004533"/>
    </source>
</evidence>
<sequence length="278" mass="31084">MRFGVETSRRPLLEFIGGWIADRIADLTFAILRCQRRAAAANVARVLAVTPDSPVVHALVRQAFRSSVRNVLALVAIRLLRQQWHPPIVFEFADEEGREVGRPAIVISAHLGPFDVVGALLGAQGYRITALAAPMRPRWLDQIVRALRSAPGITLLMPTRQGLRQAIEAIASQESVVFLVDRNVLGNGRTIKFFGVPTRLPDGPVRLARRLGCSLVPVFCYRMGRRYVVRIERPIVVPRSDDAEKDVHSALETMVQVLEQAIQRAPDQWLVFSPVWPR</sequence>
<dbReference type="EMBL" id="DSJL01000011">
    <property type="protein sequence ID" value="HEF65803.1"/>
    <property type="molecule type" value="Genomic_DNA"/>
</dbReference>
<evidence type="ECO:0008006" key="8">
    <source>
        <dbReference type="Google" id="ProtNLM"/>
    </source>
</evidence>
<keyword evidence="3" id="KW-0997">Cell inner membrane</keyword>
<dbReference type="GO" id="GO:0005886">
    <property type="term" value="C:plasma membrane"/>
    <property type="evidence" value="ECO:0007669"/>
    <property type="project" value="UniProtKB-SubCell"/>
</dbReference>
<protein>
    <recommendedName>
        <fullName evidence="8">Lipid A biosynthesis acyltransferase</fullName>
    </recommendedName>
</protein>
<keyword evidence="2" id="KW-1003">Cell membrane</keyword>
<evidence type="ECO:0000256" key="6">
    <source>
        <dbReference type="ARBA" id="ARBA00023315"/>
    </source>
</evidence>
<dbReference type="InterPro" id="IPR004960">
    <property type="entry name" value="LipA_acyltrans"/>
</dbReference>
<dbReference type="CDD" id="cd07984">
    <property type="entry name" value="LPLAT_LABLAT-like"/>
    <property type="match status" value="1"/>
</dbReference>
<dbReference type="Pfam" id="PF03279">
    <property type="entry name" value="Lip_A_acyltrans"/>
    <property type="match status" value="1"/>
</dbReference>
<dbReference type="GO" id="GO:0009247">
    <property type="term" value="P:glycolipid biosynthetic process"/>
    <property type="evidence" value="ECO:0007669"/>
    <property type="project" value="UniProtKB-ARBA"/>
</dbReference>
<evidence type="ECO:0000256" key="3">
    <source>
        <dbReference type="ARBA" id="ARBA00022519"/>
    </source>
</evidence>
<proteinExistence type="predicted"/>
<keyword evidence="5" id="KW-0472">Membrane</keyword>
<dbReference type="AlphaFoldDB" id="A0A7C2B6Y6"/>
<dbReference type="PANTHER" id="PTHR30606:SF10">
    <property type="entry name" value="PHOSPHATIDYLINOSITOL MANNOSIDE ACYLTRANSFERASE"/>
    <property type="match status" value="1"/>
</dbReference>
<dbReference type="PANTHER" id="PTHR30606">
    <property type="entry name" value="LIPID A BIOSYNTHESIS LAUROYL ACYLTRANSFERASE"/>
    <property type="match status" value="1"/>
</dbReference>
<comment type="subcellular location">
    <subcellularLocation>
        <location evidence="1">Cell inner membrane</location>
    </subcellularLocation>
</comment>
<evidence type="ECO:0000256" key="2">
    <source>
        <dbReference type="ARBA" id="ARBA00022475"/>
    </source>
</evidence>